<evidence type="ECO:0000256" key="1">
    <source>
        <dbReference type="ARBA" id="ARBA00001946"/>
    </source>
</evidence>
<dbReference type="Gene3D" id="3.30.460.10">
    <property type="entry name" value="Beta Polymerase, domain 2"/>
    <property type="match status" value="1"/>
</dbReference>
<gene>
    <name evidence="14" type="ordered locus">Desaci_1749</name>
</gene>
<organism evidence="14 15">
    <name type="scientific">Desulfosporosinus acidiphilus (strain DSM 22704 / JCM 16185 / SJ4)</name>
    <dbReference type="NCBI Taxonomy" id="646529"/>
    <lineage>
        <taxon>Bacteria</taxon>
        <taxon>Bacillati</taxon>
        <taxon>Bacillota</taxon>
        <taxon>Clostridia</taxon>
        <taxon>Eubacteriales</taxon>
        <taxon>Desulfitobacteriaceae</taxon>
        <taxon>Desulfosporosinus</taxon>
    </lineage>
</organism>
<dbReference type="HOGENOM" id="CLU_015961_3_1_9"/>
<evidence type="ECO:0000256" key="6">
    <source>
        <dbReference type="ARBA" id="ARBA00022741"/>
    </source>
</evidence>
<dbReference type="STRING" id="646529.Desaci_1749"/>
<keyword evidence="5" id="KW-0479">Metal-binding</keyword>
<keyword evidence="9" id="KW-0460">Magnesium</keyword>
<name>I4D4L3_DESAJ</name>
<dbReference type="OrthoDB" id="9805698at2"/>
<dbReference type="eggNOG" id="COG0617">
    <property type="taxonomic scope" value="Bacteria"/>
</dbReference>
<comment type="similarity">
    <text evidence="11">Belongs to the tRNA nucleotidyltransferase/poly(A) polymerase family.</text>
</comment>
<dbReference type="SUPFAM" id="SSF81301">
    <property type="entry name" value="Nucleotidyltransferase"/>
    <property type="match status" value="1"/>
</dbReference>
<evidence type="ECO:0000256" key="2">
    <source>
        <dbReference type="ARBA" id="ARBA00022679"/>
    </source>
</evidence>
<feature type="domain" description="Poly A polymerase head" evidence="12">
    <location>
        <begin position="21"/>
        <end position="128"/>
    </location>
</feature>
<dbReference type="RefSeq" id="WP_014826743.1">
    <property type="nucleotide sequence ID" value="NC_018068.1"/>
</dbReference>
<dbReference type="SUPFAM" id="SSF81891">
    <property type="entry name" value="Poly A polymerase C-terminal region-like"/>
    <property type="match status" value="1"/>
</dbReference>
<evidence type="ECO:0000256" key="10">
    <source>
        <dbReference type="ARBA" id="ARBA00022884"/>
    </source>
</evidence>
<dbReference type="GO" id="GO:0005524">
    <property type="term" value="F:ATP binding"/>
    <property type="evidence" value="ECO:0007669"/>
    <property type="project" value="UniProtKB-KW"/>
</dbReference>
<evidence type="ECO:0000256" key="9">
    <source>
        <dbReference type="ARBA" id="ARBA00022842"/>
    </source>
</evidence>
<dbReference type="GO" id="GO:0003723">
    <property type="term" value="F:RNA binding"/>
    <property type="evidence" value="ECO:0007669"/>
    <property type="project" value="UniProtKB-KW"/>
</dbReference>
<evidence type="ECO:0000256" key="3">
    <source>
        <dbReference type="ARBA" id="ARBA00022694"/>
    </source>
</evidence>
<keyword evidence="2 11" id="KW-0808">Transferase</keyword>
<evidence type="ECO:0000256" key="8">
    <source>
        <dbReference type="ARBA" id="ARBA00022840"/>
    </source>
</evidence>
<keyword evidence="8" id="KW-0067">ATP-binding</keyword>
<feature type="domain" description="tRNA nucleotidyltransferase/poly(A) polymerase RNA and SrmB- binding" evidence="13">
    <location>
        <begin position="155"/>
        <end position="215"/>
    </location>
</feature>
<dbReference type="InterPro" id="IPR002646">
    <property type="entry name" value="PolA_pol_head_dom"/>
</dbReference>
<dbReference type="AlphaFoldDB" id="I4D4L3"/>
<dbReference type="Proteomes" id="UP000002892">
    <property type="component" value="Chromosome"/>
</dbReference>
<reference evidence="14 15" key="1">
    <citation type="journal article" date="2012" name="J. Bacteriol.">
        <title>Complete genome sequences of Desulfosporosinus orientis DSM765T, Desulfosporosinus youngiae DSM17734T, Desulfosporosinus meridiei DSM13257T, and Desulfosporosinus acidiphilus DSM22704T.</title>
        <authorList>
            <person name="Pester M."/>
            <person name="Brambilla E."/>
            <person name="Alazard D."/>
            <person name="Rattei T."/>
            <person name="Weinmaier T."/>
            <person name="Han J."/>
            <person name="Lucas S."/>
            <person name="Lapidus A."/>
            <person name="Cheng J.F."/>
            <person name="Goodwin L."/>
            <person name="Pitluck S."/>
            <person name="Peters L."/>
            <person name="Ovchinnikova G."/>
            <person name="Teshima H."/>
            <person name="Detter J.C."/>
            <person name="Han C.S."/>
            <person name="Tapia R."/>
            <person name="Land M.L."/>
            <person name="Hauser L."/>
            <person name="Kyrpides N.C."/>
            <person name="Ivanova N.N."/>
            <person name="Pagani I."/>
            <person name="Huntmann M."/>
            <person name="Wei C.L."/>
            <person name="Davenport K.W."/>
            <person name="Daligault H."/>
            <person name="Chain P.S."/>
            <person name="Chen A."/>
            <person name="Mavromatis K."/>
            <person name="Markowitz V."/>
            <person name="Szeto E."/>
            <person name="Mikhailova N."/>
            <person name="Pati A."/>
            <person name="Wagner M."/>
            <person name="Woyke T."/>
            <person name="Ollivier B."/>
            <person name="Klenk H.P."/>
            <person name="Spring S."/>
            <person name="Loy A."/>
        </authorList>
    </citation>
    <scope>NUCLEOTIDE SEQUENCE [LARGE SCALE GENOMIC DNA]</scope>
    <source>
        <strain evidence="15">DSM 22704 / JCM 16185 / SJ4</strain>
    </source>
</reference>
<dbReference type="GO" id="GO:0046872">
    <property type="term" value="F:metal ion binding"/>
    <property type="evidence" value="ECO:0007669"/>
    <property type="project" value="UniProtKB-KW"/>
</dbReference>
<dbReference type="Gene3D" id="1.10.3090.10">
    <property type="entry name" value="cca-adding enzyme, domain 2"/>
    <property type="match status" value="1"/>
</dbReference>
<dbReference type="PANTHER" id="PTHR47545">
    <property type="entry name" value="MULTIFUNCTIONAL CCA PROTEIN"/>
    <property type="match status" value="1"/>
</dbReference>
<dbReference type="InterPro" id="IPR050124">
    <property type="entry name" value="tRNA_CCA-adding_enzyme"/>
</dbReference>
<dbReference type="KEGG" id="dai:Desaci_1749"/>
<keyword evidence="3" id="KW-0819">tRNA processing</keyword>
<dbReference type="InterPro" id="IPR032828">
    <property type="entry name" value="PolyA_RNA-bd"/>
</dbReference>
<sequence length="458" mass="52399">MLSTSFQQEVLERLSQICPVYRVGGSVRDAQLGISSKDVDAIAALSQEQICENLRCWGYTPHLLGANVQTVSLFRETDRLDLVSFSGELERDASRRDFTINAIYQDVKTGEIVDPFQGLRDLKDHHLRACGKASERFQEDPLRVLRLVRFAVSYGLSIEAETWQSAIVSMPKLSMVSRERVTEELGKILVLDNMARSFSLLDELGFFQRFIPELSRLKGLANHRFNPDDGWNHTRRVVQNTPNKLILRLAALFHELGIGEISSEESLAGNGEESAWLTREIFSRFRWSMVLAGGIKGEQEVEFLVKHHMLGNIIFGEELQGANDWREVSLKARGFAWDMGWNGQVFDSLRVESLLGLWQADFQSGDHSGDDLMRLGNLQEEIKNACIWISGRLKTLNWQMFWDFVQEKGLEGKPLGRFKEQVRRVLMLEPEQSLNDVNFLEREYDKAIGQKLERTETI</sequence>
<evidence type="ECO:0000313" key="14">
    <source>
        <dbReference type="EMBL" id="AFM40737.1"/>
    </source>
</evidence>
<keyword evidence="6" id="KW-0547">Nucleotide-binding</keyword>
<keyword evidence="7" id="KW-0692">RNA repair</keyword>
<evidence type="ECO:0000313" key="15">
    <source>
        <dbReference type="Proteomes" id="UP000002892"/>
    </source>
</evidence>
<evidence type="ECO:0000256" key="7">
    <source>
        <dbReference type="ARBA" id="ARBA00022800"/>
    </source>
</evidence>
<proteinExistence type="inferred from homology"/>
<keyword evidence="10 11" id="KW-0694">RNA-binding</keyword>
<dbReference type="EMBL" id="CP003639">
    <property type="protein sequence ID" value="AFM40737.1"/>
    <property type="molecule type" value="Genomic_DNA"/>
</dbReference>
<dbReference type="GO" id="GO:0016779">
    <property type="term" value="F:nucleotidyltransferase activity"/>
    <property type="evidence" value="ECO:0007669"/>
    <property type="project" value="UniProtKB-KW"/>
</dbReference>
<dbReference type="GO" id="GO:0008033">
    <property type="term" value="P:tRNA processing"/>
    <property type="evidence" value="ECO:0007669"/>
    <property type="project" value="UniProtKB-KW"/>
</dbReference>
<dbReference type="Pfam" id="PF01743">
    <property type="entry name" value="PolyA_pol"/>
    <property type="match status" value="1"/>
</dbReference>
<protein>
    <submittedName>
        <fullName evidence="14">tRNA nucleotidyltransferase/poly(A) polymerase</fullName>
    </submittedName>
</protein>
<evidence type="ECO:0000256" key="5">
    <source>
        <dbReference type="ARBA" id="ARBA00022723"/>
    </source>
</evidence>
<accession>I4D4L3</accession>
<keyword evidence="4" id="KW-0548">Nucleotidyltransferase</keyword>
<comment type="cofactor">
    <cofactor evidence="1">
        <name>Mg(2+)</name>
        <dbReference type="ChEBI" id="CHEBI:18420"/>
    </cofactor>
</comment>
<evidence type="ECO:0000259" key="12">
    <source>
        <dbReference type="Pfam" id="PF01743"/>
    </source>
</evidence>
<evidence type="ECO:0000256" key="4">
    <source>
        <dbReference type="ARBA" id="ARBA00022695"/>
    </source>
</evidence>
<keyword evidence="15" id="KW-1185">Reference proteome</keyword>
<dbReference type="InterPro" id="IPR043519">
    <property type="entry name" value="NT_sf"/>
</dbReference>
<evidence type="ECO:0000256" key="11">
    <source>
        <dbReference type="RuleBase" id="RU003953"/>
    </source>
</evidence>
<dbReference type="Pfam" id="PF12627">
    <property type="entry name" value="PolyA_pol_RNAbd"/>
    <property type="match status" value="1"/>
</dbReference>
<dbReference type="PANTHER" id="PTHR47545:SF1">
    <property type="entry name" value="MULTIFUNCTIONAL CCA PROTEIN"/>
    <property type="match status" value="1"/>
</dbReference>
<evidence type="ECO:0000259" key="13">
    <source>
        <dbReference type="Pfam" id="PF12627"/>
    </source>
</evidence>
<dbReference type="GO" id="GO:0042245">
    <property type="term" value="P:RNA repair"/>
    <property type="evidence" value="ECO:0007669"/>
    <property type="project" value="UniProtKB-KW"/>
</dbReference>